<dbReference type="Proteomes" id="UP001177021">
    <property type="component" value="Unassembled WGS sequence"/>
</dbReference>
<organism evidence="1 2">
    <name type="scientific">Trifolium pratense</name>
    <name type="common">Red clover</name>
    <dbReference type="NCBI Taxonomy" id="57577"/>
    <lineage>
        <taxon>Eukaryota</taxon>
        <taxon>Viridiplantae</taxon>
        <taxon>Streptophyta</taxon>
        <taxon>Embryophyta</taxon>
        <taxon>Tracheophyta</taxon>
        <taxon>Spermatophyta</taxon>
        <taxon>Magnoliopsida</taxon>
        <taxon>eudicotyledons</taxon>
        <taxon>Gunneridae</taxon>
        <taxon>Pentapetalae</taxon>
        <taxon>rosids</taxon>
        <taxon>fabids</taxon>
        <taxon>Fabales</taxon>
        <taxon>Fabaceae</taxon>
        <taxon>Papilionoideae</taxon>
        <taxon>50 kb inversion clade</taxon>
        <taxon>NPAAA clade</taxon>
        <taxon>Hologalegina</taxon>
        <taxon>IRL clade</taxon>
        <taxon>Trifolieae</taxon>
        <taxon>Trifolium</taxon>
    </lineage>
</organism>
<dbReference type="EMBL" id="CASHSV030000716">
    <property type="protein sequence ID" value="CAJ2674637.1"/>
    <property type="molecule type" value="Genomic_DNA"/>
</dbReference>
<keyword evidence="2" id="KW-1185">Reference proteome</keyword>
<evidence type="ECO:0000313" key="2">
    <source>
        <dbReference type="Proteomes" id="UP001177021"/>
    </source>
</evidence>
<comment type="caution">
    <text evidence="1">The sequence shown here is derived from an EMBL/GenBank/DDBJ whole genome shotgun (WGS) entry which is preliminary data.</text>
</comment>
<proteinExistence type="predicted"/>
<sequence>MAEIMTSFVSKTHNFQPEFEAAPIYSNASPNEALGDHHRSDAYLACDDEIPTIDYSLLLSHDSEQRSIALELLGHACEEYGFFYLVNHTIQDDALKNVFKGVSNYFDPTTIDERRIYSKKGSSDKIRWGLTANDGENREYLKVIAHPQDEAASSKPTISLSKIVEEYNKEMRKIVAGLAKAVSTNLGFDENYIENAFNMNSGFDVMAMNLYPPNTKAKGAVGLPNHTDPGFVVTLMQDVNGGLQILTHKGKWINVYIPHHAILIQLGDHLEILTNGKYKSHVHRVIVNNNKVQRISIVTLHGPSLDKFIVPATEFVDDENPQNYIGMTYKESLEANGGIEIDVQSSLDQIKLV</sequence>
<accession>A0ACB0M1F3</accession>
<evidence type="ECO:0000313" key="1">
    <source>
        <dbReference type="EMBL" id="CAJ2674637.1"/>
    </source>
</evidence>
<reference evidence="1" key="1">
    <citation type="submission" date="2023-10" db="EMBL/GenBank/DDBJ databases">
        <authorList>
            <person name="Rodriguez Cubillos JULIANA M."/>
            <person name="De Vega J."/>
        </authorList>
    </citation>
    <scope>NUCLEOTIDE SEQUENCE</scope>
</reference>
<protein>
    <submittedName>
        <fullName evidence="1">Uncharacterized protein</fullName>
    </submittedName>
</protein>
<name>A0ACB0M1F3_TRIPR</name>
<gene>
    <name evidence="1" type="ORF">MILVUS5_LOCUS37838</name>
</gene>